<dbReference type="InterPro" id="IPR037738">
    <property type="entry name" value="Ecm13-like"/>
</dbReference>
<organism evidence="2 3">
    <name type="scientific">Lecanosticta acicola</name>
    <dbReference type="NCBI Taxonomy" id="111012"/>
    <lineage>
        <taxon>Eukaryota</taxon>
        <taxon>Fungi</taxon>
        <taxon>Dikarya</taxon>
        <taxon>Ascomycota</taxon>
        <taxon>Pezizomycotina</taxon>
        <taxon>Dothideomycetes</taxon>
        <taxon>Dothideomycetidae</taxon>
        <taxon>Mycosphaerellales</taxon>
        <taxon>Mycosphaerellaceae</taxon>
        <taxon>Lecanosticta</taxon>
    </lineage>
</organism>
<keyword evidence="3" id="KW-1185">Reference proteome</keyword>
<gene>
    <name evidence="2" type="ORF">LECACI_7A002768</name>
</gene>
<dbReference type="Proteomes" id="UP001296104">
    <property type="component" value="Unassembled WGS sequence"/>
</dbReference>
<feature type="region of interest" description="Disordered" evidence="1">
    <location>
        <begin position="165"/>
        <end position="220"/>
    </location>
</feature>
<name>A0AAI9E978_9PEZI</name>
<evidence type="ECO:0000313" key="3">
    <source>
        <dbReference type="Proteomes" id="UP001296104"/>
    </source>
</evidence>
<feature type="compositionally biased region" description="Acidic residues" evidence="1">
    <location>
        <begin position="165"/>
        <end position="174"/>
    </location>
</feature>
<dbReference type="PANTHER" id="PTHR36826:SF1">
    <property type="entry name" value="PROTEIN ECM13"/>
    <property type="match status" value="1"/>
</dbReference>
<dbReference type="AlphaFoldDB" id="A0AAI9E978"/>
<evidence type="ECO:0000313" key="2">
    <source>
        <dbReference type="EMBL" id="CAK3920545.1"/>
    </source>
</evidence>
<comment type="caution">
    <text evidence="2">The sequence shown here is derived from an EMBL/GenBank/DDBJ whole genome shotgun (WGS) entry which is preliminary data.</text>
</comment>
<protein>
    <submittedName>
        <fullName evidence="2">Uncharacterized protein</fullName>
    </submittedName>
</protein>
<feature type="compositionally biased region" description="Acidic residues" evidence="1">
    <location>
        <begin position="191"/>
        <end position="201"/>
    </location>
</feature>
<reference evidence="2" key="1">
    <citation type="submission" date="2023-11" db="EMBL/GenBank/DDBJ databases">
        <authorList>
            <person name="Alioto T."/>
            <person name="Alioto T."/>
            <person name="Gomez Garrido J."/>
        </authorList>
    </citation>
    <scope>NUCLEOTIDE SEQUENCE</scope>
</reference>
<evidence type="ECO:0000256" key="1">
    <source>
        <dbReference type="SAM" id="MobiDB-lite"/>
    </source>
</evidence>
<dbReference type="EMBL" id="CAVMBE010000012">
    <property type="protein sequence ID" value="CAK3920545.1"/>
    <property type="molecule type" value="Genomic_DNA"/>
</dbReference>
<proteinExistence type="predicted"/>
<dbReference type="PANTHER" id="PTHR36826">
    <property type="entry name" value="PROTEIN ECM13"/>
    <property type="match status" value="1"/>
</dbReference>
<sequence>MSSHLRLQSSFEPVAANATYQTQTSPALRPAKKQKMSLTQTYYVASTARSKLGREAQRADHNLRLLVGHANLLDTLMVELADAEREQEAWFNQSVKKASKPEEPRHIQWIDTIAEEEESDDSDMESDDGSDIYDEDEDEDMFNIPLRNIRLPPIEISSQELDADMDADDEDDDEHSLTRVVSHHSPPELTLDSDSDSEDESMPSSPDQPTFELSEKDRQSIATTGFYDIKSTQGMEDYILRQPQQPLIAAC</sequence>
<accession>A0AAI9E978</accession>
<feature type="region of interest" description="Disordered" evidence="1">
    <location>
        <begin position="114"/>
        <end position="136"/>
    </location>
</feature>